<reference evidence="6 7" key="1">
    <citation type="submission" date="2017-07" db="EMBL/GenBank/DDBJ databases">
        <title>The complete genome sequence of Bacillus mesonae strain H20-5, an efficient strain improving plant abiotic stress resistance.</title>
        <authorList>
            <person name="Kim S.Y."/>
            <person name="Song H."/>
            <person name="Sang M.K."/>
            <person name="Weon H.-Y."/>
            <person name="Song J."/>
        </authorList>
    </citation>
    <scope>NUCLEOTIDE SEQUENCE [LARGE SCALE GENOMIC DNA]</scope>
    <source>
        <strain evidence="6 7">H20-5</strain>
    </source>
</reference>
<dbReference type="Proteomes" id="UP000282892">
    <property type="component" value="Chromosome"/>
</dbReference>
<feature type="transmembrane region" description="Helical" evidence="5">
    <location>
        <begin position="88"/>
        <end position="108"/>
    </location>
</feature>
<evidence type="ECO:0000256" key="4">
    <source>
        <dbReference type="ARBA" id="ARBA00023136"/>
    </source>
</evidence>
<keyword evidence="6" id="KW-0808">Transferase</keyword>
<dbReference type="InterPro" id="IPR007269">
    <property type="entry name" value="ICMT_MeTrfase"/>
</dbReference>
<dbReference type="KEGG" id="nmk:CHR53_18520"/>
<name>A0A3Q9QWT5_9BACI</name>
<dbReference type="PANTHER" id="PTHR43847">
    <property type="entry name" value="BLL3993 PROTEIN"/>
    <property type="match status" value="1"/>
</dbReference>
<comment type="subcellular location">
    <subcellularLocation>
        <location evidence="1">Membrane</location>
        <topology evidence="1">Multi-pass membrane protein</topology>
    </subcellularLocation>
</comment>
<proteinExistence type="predicted"/>
<dbReference type="OrthoDB" id="7203053at2"/>
<keyword evidence="3 5" id="KW-1133">Transmembrane helix</keyword>
<evidence type="ECO:0000313" key="6">
    <source>
        <dbReference type="EMBL" id="AZU65045.1"/>
    </source>
</evidence>
<dbReference type="InterPro" id="IPR052527">
    <property type="entry name" value="Metal_cation-efflux_comp"/>
</dbReference>
<keyword evidence="4 5" id="KW-0472">Membrane</keyword>
<dbReference type="STRING" id="1193713.GCA_001636315_00541"/>
<dbReference type="GO" id="GO:0032259">
    <property type="term" value="P:methylation"/>
    <property type="evidence" value="ECO:0007669"/>
    <property type="project" value="UniProtKB-KW"/>
</dbReference>
<evidence type="ECO:0000256" key="1">
    <source>
        <dbReference type="ARBA" id="ARBA00004141"/>
    </source>
</evidence>
<sequence length="158" mass="18636">MRRRGAIEFGASHYPYMVSMHILFFISLIFEKVFFNRGLAAVWPVIFTVFVLTQFLRVWVIASLGRYWNTKILVLPNAKVIMKGPYRFLRHPNYCVVSLEFIVIPLLFSAYYTFVVYSLLNLFILSVRIPEEEKALKSLTEYEGSFHAHKRFLPKFVK</sequence>
<dbReference type="Pfam" id="PF04140">
    <property type="entry name" value="ICMT"/>
    <property type="match status" value="1"/>
</dbReference>
<accession>A0A3Q9QWT5</accession>
<feature type="transmembrane region" description="Helical" evidence="5">
    <location>
        <begin position="12"/>
        <end position="30"/>
    </location>
</feature>
<feature type="transmembrane region" description="Helical" evidence="5">
    <location>
        <begin position="42"/>
        <end position="67"/>
    </location>
</feature>
<dbReference type="PANTHER" id="PTHR43847:SF1">
    <property type="entry name" value="BLL3993 PROTEIN"/>
    <property type="match status" value="1"/>
</dbReference>
<dbReference type="Gene3D" id="1.20.120.1630">
    <property type="match status" value="1"/>
</dbReference>
<evidence type="ECO:0000313" key="7">
    <source>
        <dbReference type="Proteomes" id="UP000282892"/>
    </source>
</evidence>
<organism evidence="6 7">
    <name type="scientific">Neobacillus mesonae</name>
    <dbReference type="NCBI Taxonomy" id="1193713"/>
    <lineage>
        <taxon>Bacteria</taxon>
        <taxon>Bacillati</taxon>
        <taxon>Bacillota</taxon>
        <taxon>Bacilli</taxon>
        <taxon>Bacillales</taxon>
        <taxon>Bacillaceae</taxon>
        <taxon>Neobacillus</taxon>
    </lineage>
</organism>
<dbReference type="GO" id="GO:0016020">
    <property type="term" value="C:membrane"/>
    <property type="evidence" value="ECO:0007669"/>
    <property type="project" value="UniProtKB-SubCell"/>
</dbReference>
<evidence type="ECO:0000256" key="2">
    <source>
        <dbReference type="ARBA" id="ARBA00022692"/>
    </source>
</evidence>
<evidence type="ECO:0000256" key="5">
    <source>
        <dbReference type="SAM" id="Phobius"/>
    </source>
</evidence>
<keyword evidence="7" id="KW-1185">Reference proteome</keyword>
<dbReference type="AlphaFoldDB" id="A0A3Q9QWT5"/>
<dbReference type="EMBL" id="CP022572">
    <property type="protein sequence ID" value="AZU65045.1"/>
    <property type="molecule type" value="Genomic_DNA"/>
</dbReference>
<evidence type="ECO:0000256" key="3">
    <source>
        <dbReference type="ARBA" id="ARBA00022989"/>
    </source>
</evidence>
<gene>
    <name evidence="6" type="ORF">CHR53_18520</name>
</gene>
<keyword evidence="6" id="KW-0489">Methyltransferase</keyword>
<keyword evidence="2 5" id="KW-0812">Transmembrane</keyword>
<dbReference type="GO" id="GO:0004671">
    <property type="term" value="F:protein C-terminal S-isoprenylcysteine carboxyl O-methyltransferase activity"/>
    <property type="evidence" value="ECO:0007669"/>
    <property type="project" value="InterPro"/>
</dbReference>
<protein>
    <submittedName>
        <fullName evidence="6">Isoprenylcysteine carboxyl methyltransferase</fullName>
    </submittedName>
</protein>